<dbReference type="Proteomes" id="UP001303889">
    <property type="component" value="Unassembled WGS sequence"/>
</dbReference>
<comment type="caution">
    <text evidence="2">The sequence shown here is derived from an EMBL/GenBank/DDBJ whole genome shotgun (WGS) entry which is preliminary data.</text>
</comment>
<organism evidence="2 3">
    <name type="scientific">Staphylotrichum tortipilum</name>
    <dbReference type="NCBI Taxonomy" id="2831512"/>
    <lineage>
        <taxon>Eukaryota</taxon>
        <taxon>Fungi</taxon>
        <taxon>Dikarya</taxon>
        <taxon>Ascomycota</taxon>
        <taxon>Pezizomycotina</taxon>
        <taxon>Sordariomycetes</taxon>
        <taxon>Sordariomycetidae</taxon>
        <taxon>Sordariales</taxon>
        <taxon>Chaetomiaceae</taxon>
        <taxon>Staphylotrichum</taxon>
    </lineage>
</organism>
<feature type="region of interest" description="Disordered" evidence="1">
    <location>
        <begin position="1"/>
        <end position="44"/>
    </location>
</feature>
<feature type="compositionally biased region" description="Basic and acidic residues" evidence="1">
    <location>
        <begin position="279"/>
        <end position="299"/>
    </location>
</feature>
<dbReference type="AlphaFoldDB" id="A0AAN6RPA3"/>
<evidence type="ECO:0000313" key="2">
    <source>
        <dbReference type="EMBL" id="KAK3897799.1"/>
    </source>
</evidence>
<feature type="compositionally biased region" description="Polar residues" evidence="1">
    <location>
        <begin position="335"/>
        <end position="347"/>
    </location>
</feature>
<proteinExistence type="predicted"/>
<name>A0AAN6RPA3_9PEZI</name>
<sequence length="451" mass="51060">MPPPLPSPSPSNPDNSNPNPNPDSPSNTTIIPVHPYSPSSAETPRTAPQAALAWHAFLSRSPYSPLRLHLSSQPHHHHHHPFPQSPLAWDRWDRGWDRWDRWDRPCDPRDYPDTFTPDTNPQSHPKWQPTPRDLPAGCSPGEFGWLDAFEDLMRVSSGLEMVDLRQRAGENCGLEGVRGWDWGERAWMGRMGRGGFGEVMFPVWDEGAGWRSPATMEEWVERRRVEAERREAWEGLWEGREREGEDGRRTGWLEEITGAVGQLAKELEDEVRSSLSLGEKPRREASYTDTDKHKDKDPETETDLYSAVKSAFHESERSLTAFFKSLSRGLPSPSKPASESTTETTEVLNDGLTKKTTHHRSLDARGTAHTRTETTWTNADGRVVMKQVHTSVGPAEAKHWGQDASEDGPGRDQEKETETEAVDEHQPTQQSEPQQQQPQKIVTSNAGWFWK</sequence>
<feature type="compositionally biased region" description="Low complexity" evidence="1">
    <location>
        <begin position="427"/>
        <end position="439"/>
    </location>
</feature>
<feature type="compositionally biased region" description="Basic and acidic residues" evidence="1">
    <location>
        <begin position="408"/>
        <end position="426"/>
    </location>
</feature>
<feature type="region of interest" description="Disordered" evidence="1">
    <location>
        <begin position="271"/>
        <end position="302"/>
    </location>
</feature>
<dbReference type="EMBL" id="MU856066">
    <property type="protein sequence ID" value="KAK3897799.1"/>
    <property type="molecule type" value="Genomic_DNA"/>
</dbReference>
<reference evidence="2" key="1">
    <citation type="journal article" date="2023" name="Mol. Phylogenet. Evol.">
        <title>Genome-scale phylogeny and comparative genomics of the fungal order Sordariales.</title>
        <authorList>
            <person name="Hensen N."/>
            <person name="Bonometti L."/>
            <person name="Westerberg I."/>
            <person name="Brannstrom I.O."/>
            <person name="Guillou S."/>
            <person name="Cros-Aarteil S."/>
            <person name="Calhoun S."/>
            <person name="Haridas S."/>
            <person name="Kuo A."/>
            <person name="Mondo S."/>
            <person name="Pangilinan J."/>
            <person name="Riley R."/>
            <person name="LaButti K."/>
            <person name="Andreopoulos B."/>
            <person name="Lipzen A."/>
            <person name="Chen C."/>
            <person name="Yan M."/>
            <person name="Daum C."/>
            <person name="Ng V."/>
            <person name="Clum A."/>
            <person name="Steindorff A."/>
            <person name="Ohm R.A."/>
            <person name="Martin F."/>
            <person name="Silar P."/>
            <person name="Natvig D.O."/>
            <person name="Lalanne C."/>
            <person name="Gautier V."/>
            <person name="Ament-Velasquez S.L."/>
            <person name="Kruys A."/>
            <person name="Hutchinson M.I."/>
            <person name="Powell A.J."/>
            <person name="Barry K."/>
            <person name="Miller A.N."/>
            <person name="Grigoriev I.V."/>
            <person name="Debuchy R."/>
            <person name="Gladieux P."/>
            <person name="Hiltunen Thoren M."/>
            <person name="Johannesson H."/>
        </authorList>
    </citation>
    <scope>NUCLEOTIDE SEQUENCE</scope>
    <source>
        <strain evidence="2">CBS 103.79</strain>
    </source>
</reference>
<feature type="compositionally biased region" description="Pro residues" evidence="1">
    <location>
        <begin position="1"/>
        <end position="11"/>
    </location>
</feature>
<accession>A0AAN6RPA3</accession>
<keyword evidence="3" id="KW-1185">Reference proteome</keyword>
<feature type="compositionally biased region" description="Polar residues" evidence="1">
    <location>
        <begin position="440"/>
        <end position="451"/>
    </location>
</feature>
<feature type="region of interest" description="Disordered" evidence="1">
    <location>
        <begin position="326"/>
        <end position="451"/>
    </location>
</feature>
<protein>
    <submittedName>
        <fullName evidence="2">Uncharacterized protein</fullName>
    </submittedName>
</protein>
<evidence type="ECO:0000256" key="1">
    <source>
        <dbReference type="SAM" id="MobiDB-lite"/>
    </source>
</evidence>
<gene>
    <name evidence="2" type="ORF">C8A05DRAFT_19503</name>
</gene>
<reference evidence="2" key="2">
    <citation type="submission" date="2023-05" db="EMBL/GenBank/DDBJ databases">
        <authorList>
            <consortium name="Lawrence Berkeley National Laboratory"/>
            <person name="Steindorff A."/>
            <person name="Hensen N."/>
            <person name="Bonometti L."/>
            <person name="Westerberg I."/>
            <person name="Brannstrom I.O."/>
            <person name="Guillou S."/>
            <person name="Cros-Aarteil S."/>
            <person name="Calhoun S."/>
            <person name="Haridas S."/>
            <person name="Kuo A."/>
            <person name="Mondo S."/>
            <person name="Pangilinan J."/>
            <person name="Riley R."/>
            <person name="Labutti K."/>
            <person name="Andreopoulos B."/>
            <person name="Lipzen A."/>
            <person name="Chen C."/>
            <person name="Yanf M."/>
            <person name="Daum C."/>
            <person name="Ng V."/>
            <person name="Clum A."/>
            <person name="Ohm R."/>
            <person name="Martin F."/>
            <person name="Silar P."/>
            <person name="Natvig D."/>
            <person name="Lalanne C."/>
            <person name="Gautier V."/>
            <person name="Ament-Velasquez S.L."/>
            <person name="Kruys A."/>
            <person name="Hutchinson M.I."/>
            <person name="Powell A.J."/>
            <person name="Barry K."/>
            <person name="Miller A.N."/>
            <person name="Grigoriev I.V."/>
            <person name="Debuchy R."/>
            <person name="Gladieux P."/>
            <person name="Thoren M.H."/>
            <person name="Johannesson H."/>
        </authorList>
    </citation>
    <scope>NUCLEOTIDE SEQUENCE</scope>
    <source>
        <strain evidence="2">CBS 103.79</strain>
    </source>
</reference>
<feature type="compositionally biased region" description="Polar residues" evidence="1">
    <location>
        <begin position="116"/>
        <end position="125"/>
    </location>
</feature>
<evidence type="ECO:0000313" key="3">
    <source>
        <dbReference type="Proteomes" id="UP001303889"/>
    </source>
</evidence>
<feature type="region of interest" description="Disordered" evidence="1">
    <location>
        <begin position="110"/>
        <end position="132"/>
    </location>
</feature>